<feature type="transmembrane region" description="Helical" evidence="8">
    <location>
        <begin position="2173"/>
        <end position="2194"/>
    </location>
</feature>
<dbReference type="JaponicusDB" id="SJAG_04184">
    <property type="gene designation" value="mok13"/>
</dbReference>
<feature type="transmembrane region" description="Helical" evidence="8">
    <location>
        <begin position="2321"/>
        <end position="2341"/>
    </location>
</feature>
<keyword evidence="13" id="KW-1185">Reference proteome</keyword>
<evidence type="ECO:0000313" key="13">
    <source>
        <dbReference type="Proteomes" id="UP000001744"/>
    </source>
</evidence>
<dbReference type="SUPFAM" id="SSF53756">
    <property type="entry name" value="UDP-Glycosyltransferase/glycogen phosphorylase"/>
    <property type="match status" value="1"/>
</dbReference>
<dbReference type="HOGENOM" id="CLU_000488_0_0_1"/>
<dbReference type="RefSeq" id="XP_002175303.2">
    <property type="nucleotide sequence ID" value="XM_002175267.2"/>
</dbReference>
<keyword evidence="3" id="KW-0328">Glycosyltransferase</keyword>
<dbReference type="Pfam" id="PF00128">
    <property type="entry name" value="Alpha-amylase"/>
    <property type="match status" value="1"/>
</dbReference>
<dbReference type="Pfam" id="PF26108">
    <property type="entry name" value="GH_Mok13"/>
    <property type="match status" value="1"/>
</dbReference>
<evidence type="ECO:0000256" key="2">
    <source>
        <dbReference type="ARBA" id="ARBA00012688"/>
    </source>
</evidence>
<dbReference type="Gene3D" id="3.20.20.80">
    <property type="entry name" value="Glycosidases"/>
    <property type="match status" value="1"/>
</dbReference>
<protein>
    <recommendedName>
        <fullName evidence="2">alpha-1,3-glucan synthase</fullName>
        <ecNumber evidence="2">2.4.1.183</ecNumber>
    </recommendedName>
</protein>
<evidence type="ECO:0000256" key="5">
    <source>
        <dbReference type="ARBA" id="ARBA00023316"/>
    </source>
</evidence>
<keyword evidence="8" id="KW-0472">Membrane</keyword>
<accession>B6K656</accession>
<comment type="similarity">
    <text evidence="1">Belongs to the glycosyltransferase group 1 family.</text>
</comment>
<feature type="transmembrane region" description="Helical" evidence="8">
    <location>
        <begin position="2275"/>
        <end position="2293"/>
    </location>
</feature>
<dbReference type="GO" id="GO:0005737">
    <property type="term" value="C:cytoplasm"/>
    <property type="evidence" value="ECO:0007669"/>
    <property type="project" value="EnsemblFungi"/>
</dbReference>
<dbReference type="STRING" id="402676.B6K656"/>
<feature type="transmembrane region" description="Helical" evidence="8">
    <location>
        <begin position="2136"/>
        <end position="2153"/>
    </location>
</feature>
<evidence type="ECO:0000259" key="10">
    <source>
        <dbReference type="SMART" id="SM00642"/>
    </source>
</evidence>
<feature type="transmembrane region" description="Helical" evidence="8">
    <location>
        <begin position="1939"/>
        <end position="1962"/>
    </location>
</feature>
<dbReference type="Pfam" id="PF26122">
    <property type="entry name" value="CBM_Mok13"/>
    <property type="match status" value="2"/>
</dbReference>
<gene>
    <name evidence="12" type="primary">mok13</name>
    <name evidence="11" type="ORF">SJAG_04184</name>
</gene>
<comment type="catalytic activity">
    <reaction evidence="6">
        <text>[(1-&gt;3)-alpha-D-glucosyl](n) + UDP-alpha-D-glucose = [(1-&gt;3)-alpha-D-glucosyl](n+1) + UDP + H(+)</text>
        <dbReference type="Rhea" id="RHEA:19749"/>
        <dbReference type="Rhea" id="RHEA-COMP:11150"/>
        <dbReference type="Rhea" id="RHEA-COMP:11151"/>
        <dbReference type="ChEBI" id="CHEBI:15378"/>
        <dbReference type="ChEBI" id="CHEBI:28100"/>
        <dbReference type="ChEBI" id="CHEBI:58223"/>
        <dbReference type="ChEBI" id="CHEBI:58885"/>
        <dbReference type="EC" id="2.4.1.183"/>
    </reaction>
</comment>
<feature type="region of interest" description="Disordered" evidence="7">
    <location>
        <begin position="1590"/>
        <end position="1612"/>
    </location>
</feature>
<dbReference type="GO" id="GO:0005628">
    <property type="term" value="C:prospore membrane"/>
    <property type="evidence" value="ECO:0007669"/>
    <property type="project" value="EnsemblFungi"/>
</dbReference>
<feature type="transmembrane region" description="Helical" evidence="8">
    <location>
        <begin position="2094"/>
        <end position="2116"/>
    </location>
</feature>
<evidence type="ECO:0000256" key="7">
    <source>
        <dbReference type="SAM" id="MobiDB-lite"/>
    </source>
</evidence>
<evidence type="ECO:0000256" key="1">
    <source>
        <dbReference type="ARBA" id="ARBA00006122"/>
    </source>
</evidence>
<feature type="compositionally biased region" description="Polar residues" evidence="7">
    <location>
        <begin position="1603"/>
        <end position="1612"/>
    </location>
</feature>
<dbReference type="Pfam" id="PF26114">
    <property type="entry name" value="Ig_2_Mok13"/>
    <property type="match status" value="1"/>
</dbReference>
<dbReference type="OMA" id="AWRDHGC"/>
<feature type="region of interest" description="Disordered" evidence="7">
    <location>
        <begin position="1732"/>
        <end position="1766"/>
    </location>
</feature>
<dbReference type="InterPro" id="IPR001296">
    <property type="entry name" value="Glyco_trans_1"/>
</dbReference>
<dbReference type="OrthoDB" id="512920at2759"/>
<evidence type="ECO:0000256" key="8">
    <source>
        <dbReference type="SAM" id="Phobius"/>
    </source>
</evidence>
<dbReference type="GO" id="GO:0070591">
    <property type="term" value="P:ascospore wall biogenesis"/>
    <property type="evidence" value="ECO:0007669"/>
    <property type="project" value="EnsemblFungi"/>
</dbReference>
<dbReference type="SUPFAM" id="SSF51445">
    <property type="entry name" value="(Trans)glycosidases"/>
    <property type="match status" value="1"/>
</dbReference>
<organism evidence="11 13">
    <name type="scientific">Schizosaccharomyces japonicus (strain yFS275 / FY16936)</name>
    <name type="common">Fission yeast</name>
    <dbReference type="NCBI Taxonomy" id="402676"/>
    <lineage>
        <taxon>Eukaryota</taxon>
        <taxon>Fungi</taxon>
        <taxon>Dikarya</taxon>
        <taxon>Ascomycota</taxon>
        <taxon>Taphrinomycotina</taxon>
        <taxon>Schizosaccharomycetes</taxon>
        <taxon>Schizosaccharomycetales</taxon>
        <taxon>Schizosaccharomycetaceae</taxon>
        <taxon>Schizosaccharomyces</taxon>
    </lineage>
</organism>
<dbReference type="GO" id="GO:0070600">
    <property type="term" value="P:fungal-type cell wall (1-&gt;3)-alpha-glucan biosynthetic process"/>
    <property type="evidence" value="ECO:0000318"/>
    <property type="project" value="GO_Central"/>
</dbReference>
<keyword evidence="5" id="KW-0961">Cell wall biogenesis/degradation</keyword>
<dbReference type="InterPro" id="IPR017853">
    <property type="entry name" value="GH"/>
</dbReference>
<evidence type="ECO:0000256" key="9">
    <source>
        <dbReference type="SAM" id="SignalP"/>
    </source>
</evidence>
<dbReference type="GO" id="GO:0071555">
    <property type="term" value="P:cell wall organization"/>
    <property type="evidence" value="ECO:0007669"/>
    <property type="project" value="UniProtKB-KW"/>
</dbReference>
<dbReference type="Pfam" id="PF08323">
    <property type="entry name" value="Glyco_transf_5"/>
    <property type="match status" value="1"/>
</dbReference>
<dbReference type="Gene3D" id="3.40.50.2000">
    <property type="entry name" value="Glycogen Phosphorylase B"/>
    <property type="match status" value="2"/>
</dbReference>
<proteinExistence type="inferred from homology"/>
<keyword evidence="8" id="KW-1133">Transmembrane helix</keyword>
<feature type="transmembrane region" description="Helical" evidence="8">
    <location>
        <begin position="2242"/>
        <end position="2263"/>
    </location>
</feature>
<dbReference type="InterPro" id="IPR058658">
    <property type="entry name" value="Mok11-13/Ags1-like_Ig_2"/>
</dbReference>
<dbReference type="GO" id="GO:0047657">
    <property type="term" value="F:alpha-1,3-glucan synthase activity"/>
    <property type="evidence" value="ECO:0000318"/>
    <property type="project" value="GO_Central"/>
</dbReference>
<sequence>MFYLLLCIIQLLNLSAAARFTEDEKLWNLNQNTSATHPLEYWGTWENHRFHPSPNDWRFPFYTVILDKWKDGDPTNNEANGTLFEYDMYETGFRNGGDIVGLRLSLDYLESLGIKGIYIAGTPFVNQPWGADQYSPLDYTILDHHSGTIEQWRETIEDIHKRGLYLVLDLTVSTLGDLVGFKKYLNTTTPFSLFEHEAVWKNKYHYADWTFTNKYDANCELPRFWGEDGGPVVIDYKGCYDSDFDHYGDTEAFGTHPDWQRQLSKFASVQDRLREWKPEVAAKLKHFACLIISMLDVDGFRIDKATQITVDFLASWSSSVRSCAKRFNKTNFFIPGEVTGSSSYGSIYYGRGRQPDQRPPSFENALKLVGNETFFFLRGQHDNALDASAFHYSLYRAITRFLRMDGDLQVRFDVPVEFTQGWNKIVIYEDQINPNTGTFDPRHLYGVTNHDVFRWPAIANGAEKLILGTMVTFFLFPGIPSIYYGDEQGMYVLDNTAKNYIYGRQAMPSAMAWKLHGCYSLGSEQYPTFPISKASHGCQDEWNTLDHFDFAKEELQIFKQFSAIRNYYVSLKDGWKLKLLGNWTHKELYEHSWNVSTEIGVWSVVRGFLPGIQNFTISQYEDSRTSDVWILYTNQNSSVTLDRSCDSEDAVLAPFESGITVKDLIFPFEEFKLLTSKKRISKNGRSYGCLPKVRLPAWGYRLFVPKSQFTRFAPYITSFSPAHDSRLINYNSTVSLTVSFNEPMDCEMLTKRMSFKSKTLYSTVLHVDESSVVCSNVTIKPNLNLTGLSTTKFTWSGRLYNVQDGLHQVTIPRVFNSDHSLLSDTNYNLMFRIGSPDNPMVFNAANRSSDILTKDGNSFFINHKASGADYYRYSVDYGLHWSNWTLYDGRPTNCTDALTNLTKSWSGHYVKVQYWSEMASSANHMQEGGLSQYGTFPHLYLNGPYNEWGFDSGISNEIPLSKDSPGEKLLSREYMAQSEISTVLKRLPPSELDETVTWIKKPPPTGYLSWEIILNDYTREYHLQPRGSTLVSFIIYFLFFIAPLVTALVAVFSFKNFFYQVKFNKGKKNKRSPLLHLTKRHKTEELTDSLDVSNLRNVGNLSDEKRKVVLIATLEYDIEDWAIKIKIGGLGVMSQLMGKHLTHVDLIWVVPCVGDIVYPFEHEESPLEVTVLDQVYLIRVYSHRLRNIKYILLEAPVFRRQTSNEPYPARMDDLSSAIFYSAWNQCIAGIIKRYPIDLYHINDYHGALAPCYLLPSVIPCALSLHNAEFQGLWPLRTPEEKAEVCSVYNISSRICSKYVQFGNVFNLLHAGVSYLRIHQKGFGVVGVSNKYGKRSRARYPIFWGLKKIGKLPNPDPTDTAALADESHVDAEITIDAEAEALKKVHKRQAQEWTHLDVNDDTNLLVFVGRWSMQKGIDLIADLAPTLLEEYNVQLITIGPVIDLYGKFAAKKLEFLMNRYPGRVFSKPEFTQLPPYIFSGADFVLIPSRDEPFGLVAVEFGRKGALGIGARVGGLGQMPGWWYTVESNATSHLLRQFEQACRQALSSSPNVRAKLRAKSARQRFPVLEWVSKLDRLMNGCIRLSKKCQKQGSTPLKRSTEKSKPTSGNSDITQTLREDLISESENPMEPISESVQVNEQKECTSSLIRKGSLGSCSGPGHSLVTLSKPDPLKAIEEEVILDNQQDVHESGGPRCMDPDGIYQASVVLGMSQNELGNSGSELQEVDDANSILEPPNRGVLASYRDDDSSEFSTTDNLPSYCPSEAERPSEVADAQVTIYRAQPTSPPRDFSSNLHNDSQLSLASVISLSGNKEFALSRTDLDFTDSKGRALEYFSTFLEGLTPKTSKEELCIETFLTKMKKEWYDGLRNLKFGLQKPNKLIKKEDEALLQNNYSAFSFSHVNCEKDDQAEGANQSKNSLPTVGIKGNIRIKRFMQRRLGEWPVYTLFLSLGQILAATSFQLTLLTGSAGQSSTQLYIIGGRRCRYIAIWFILFILCAYRHFIPNTLCKTAQLCLTYAASCVYGMASASGSLYFSLNFGDEGNTGVLSWISRACVVQGLQQVWAACLWYWGSYVDHSIQKEHLFSYDMYPTGMVAAIAWPLAIMMIVVGILLVLGLPDFYWEIPGKIPAFYISLLRRKLVLWFIVATVLQNYWLSTLYGRSWKYLWGSVAVDSWKILLMASIFFVFVWTLMLSLLGLKSTTHSWLLPIFGVGLGSPRWLQMMWGTSNIGLYLPWAGDFGPFAGRLLWLWLGVLDAIQGIGVGMILLQTLTRQHIATTLMTGQIIGTVASLLARATAPNRLGPGPVFIDLTAWDFKDGGQVFANVPFWICLVSQLVVSGGYLLFFRRENLSRP</sequence>
<dbReference type="FunFam" id="3.40.50.2000:FF:000058">
    <property type="entry name" value="Alpha-1,3-glucan synthase Ags1"/>
    <property type="match status" value="1"/>
</dbReference>
<dbReference type="InterPro" id="IPR058654">
    <property type="entry name" value="Mok11-14/Ags1-like_TM"/>
</dbReference>
<reference evidence="11 13" key="1">
    <citation type="journal article" date="2011" name="Science">
        <title>Comparative functional genomics of the fission yeasts.</title>
        <authorList>
            <person name="Rhind N."/>
            <person name="Chen Z."/>
            <person name="Yassour M."/>
            <person name="Thompson D.A."/>
            <person name="Haas B.J."/>
            <person name="Habib N."/>
            <person name="Wapinski I."/>
            <person name="Roy S."/>
            <person name="Lin M.F."/>
            <person name="Heiman D.I."/>
            <person name="Young S.K."/>
            <person name="Furuya K."/>
            <person name="Guo Y."/>
            <person name="Pidoux A."/>
            <person name="Chen H.M."/>
            <person name="Robbertse B."/>
            <person name="Goldberg J.M."/>
            <person name="Aoki K."/>
            <person name="Bayne E.H."/>
            <person name="Berlin A.M."/>
            <person name="Desjardins C.A."/>
            <person name="Dobbs E."/>
            <person name="Dukaj L."/>
            <person name="Fan L."/>
            <person name="FitzGerald M.G."/>
            <person name="French C."/>
            <person name="Gujja S."/>
            <person name="Hansen K."/>
            <person name="Keifenheim D."/>
            <person name="Levin J.Z."/>
            <person name="Mosher R.A."/>
            <person name="Mueller C.A."/>
            <person name="Pfiffner J."/>
            <person name="Priest M."/>
            <person name="Russ C."/>
            <person name="Smialowska A."/>
            <person name="Swoboda P."/>
            <person name="Sykes S.M."/>
            <person name="Vaughn M."/>
            <person name="Vengrova S."/>
            <person name="Yoder R."/>
            <person name="Zeng Q."/>
            <person name="Allshire R."/>
            <person name="Baulcombe D."/>
            <person name="Birren B.W."/>
            <person name="Brown W."/>
            <person name="Ekwall K."/>
            <person name="Kellis M."/>
            <person name="Leatherwood J."/>
            <person name="Levin H."/>
            <person name="Margalit H."/>
            <person name="Martienssen R."/>
            <person name="Nieduszynski C.A."/>
            <person name="Spatafora J.W."/>
            <person name="Friedman N."/>
            <person name="Dalgaard J.Z."/>
            <person name="Baumann P."/>
            <person name="Niki H."/>
            <person name="Regev A."/>
            <person name="Nusbaum C."/>
        </authorList>
    </citation>
    <scope>NUCLEOTIDE SEQUENCE [LARGE SCALE GENOMIC DNA]</scope>
    <source>
        <strain evidence="13">yFS275 / FY16936</strain>
    </source>
</reference>
<feature type="chain" id="PRO_5002847568" description="alpha-1,3-glucan synthase" evidence="9">
    <location>
        <begin position="18"/>
        <end position="2349"/>
    </location>
</feature>
<dbReference type="VEuPathDB" id="FungiDB:SJAG_04184"/>
<dbReference type="FunFam" id="3.40.50.2000:FF:000052">
    <property type="entry name" value="Alpha-1,3-glucan synthase Ags2"/>
    <property type="match status" value="1"/>
</dbReference>
<feature type="transmembrane region" description="Helical" evidence="8">
    <location>
        <begin position="1033"/>
        <end position="1058"/>
    </location>
</feature>
<evidence type="ECO:0000256" key="3">
    <source>
        <dbReference type="ARBA" id="ARBA00022676"/>
    </source>
</evidence>
<name>B6K656_SCHJY</name>
<dbReference type="EMBL" id="KE651167">
    <property type="protein sequence ID" value="EEB09010.2"/>
    <property type="molecule type" value="Genomic_DNA"/>
</dbReference>
<keyword evidence="4" id="KW-0808">Transferase</keyword>
<evidence type="ECO:0000313" key="12">
    <source>
        <dbReference type="JaponicusDB" id="SJAG_04184"/>
    </source>
</evidence>
<dbReference type="Pfam" id="PF26111">
    <property type="entry name" value="Ig_Mok13"/>
    <property type="match status" value="1"/>
</dbReference>
<dbReference type="CDD" id="cd03791">
    <property type="entry name" value="GT5_Glycogen_synthase_DULL1-like"/>
    <property type="match status" value="1"/>
</dbReference>
<dbReference type="InterPro" id="IPR013534">
    <property type="entry name" value="Starch_synth_cat_dom"/>
</dbReference>
<dbReference type="EC" id="2.4.1.183" evidence="2"/>
<keyword evidence="9" id="KW-0732">Signal</keyword>
<dbReference type="Pfam" id="PF26127">
    <property type="entry name" value="12TM_Mok13"/>
    <property type="match status" value="1"/>
</dbReference>
<dbReference type="InterPro" id="IPR058656">
    <property type="entry name" value="Mok11-13/Ags1-like_GH"/>
</dbReference>
<dbReference type="InterPro" id="IPR058659">
    <property type="entry name" value="Mok11-13/Ags1-like_CBM"/>
</dbReference>
<dbReference type="eggNOG" id="ENOG502QSGC">
    <property type="taxonomic scope" value="Eukaryota"/>
</dbReference>
<dbReference type="InterPro" id="IPR058655">
    <property type="entry name" value="Mok11-14/Ags1-like"/>
</dbReference>
<dbReference type="Pfam" id="PF00534">
    <property type="entry name" value="Glycos_transf_1"/>
    <property type="match status" value="1"/>
</dbReference>
<dbReference type="PANTHER" id="PTHR47182:SF4">
    <property type="entry name" value="CELL WALL ALPHA-1,3-GLUCAN SYNTHASE MOK13"/>
    <property type="match status" value="1"/>
</dbReference>
<dbReference type="InterPro" id="IPR058657">
    <property type="entry name" value="Mok11-13/Ags1-like_Ig"/>
</dbReference>
<dbReference type="CDD" id="cd11323">
    <property type="entry name" value="AmyAc_AGS"/>
    <property type="match status" value="1"/>
</dbReference>
<dbReference type="FunFam" id="3.20.20.80:FF:000073">
    <property type="entry name" value="Alpha-1,3-glucan synthase Ags2"/>
    <property type="match status" value="1"/>
</dbReference>
<dbReference type="PANTHER" id="PTHR47182">
    <property type="entry name" value="CELL WALL ALPHA-1,3-GLUCAN SYNTHASE AGS1-RELATED"/>
    <property type="match status" value="1"/>
</dbReference>
<feature type="domain" description="Glycosyl hydrolase family 13 catalytic" evidence="10">
    <location>
        <begin position="63"/>
        <end position="549"/>
    </location>
</feature>
<dbReference type="GO" id="GO:0009277">
    <property type="term" value="C:fungal-type cell wall"/>
    <property type="evidence" value="ECO:0000318"/>
    <property type="project" value="GO_Central"/>
</dbReference>
<dbReference type="SMART" id="SM00642">
    <property type="entry name" value="Aamy"/>
    <property type="match status" value="1"/>
</dbReference>
<dbReference type="Proteomes" id="UP000001744">
    <property type="component" value="Unassembled WGS sequence"/>
</dbReference>
<dbReference type="InterPro" id="IPR006047">
    <property type="entry name" value="GH13_cat_dom"/>
</dbReference>
<feature type="signal peptide" evidence="9">
    <location>
        <begin position="1"/>
        <end position="17"/>
    </location>
</feature>
<feature type="transmembrane region" description="Helical" evidence="8">
    <location>
        <begin position="2011"/>
        <end position="2031"/>
    </location>
</feature>
<evidence type="ECO:0000256" key="6">
    <source>
        <dbReference type="ARBA" id="ARBA00048960"/>
    </source>
</evidence>
<dbReference type="GeneID" id="7050579"/>
<feature type="transmembrane region" description="Helical" evidence="8">
    <location>
        <begin position="1982"/>
        <end position="1999"/>
    </location>
</feature>
<evidence type="ECO:0000256" key="4">
    <source>
        <dbReference type="ARBA" id="ARBA00022679"/>
    </source>
</evidence>
<feature type="transmembrane region" description="Helical" evidence="8">
    <location>
        <begin position="2201"/>
        <end position="2222"/>
    </location>
</feature>
<evidence type="ECO:0000313" key="11">
    <source>
        <dbReference type="EMBL" id="EEB09010.2"/>
    </source>
</evidence>
<keyword evidence="8" id="KW-0812">Transmembrane</keyword>